<dbReference type="PANTHER" id="PTHR30126:SF25">
    <property type="entry name" value="HTH-TYPE TRANSCRIPTIONAL REGULATOR METR"/>
    <property type="match status" value="1"/>
</dbReference>
<evidence type="ECO:0000256" key="11">
    <source>
        <dbReference type="ARBA" id="ARBA00023167"/>
    </source>
</evidence>
<keyword evidence="10" id="KW-0804">Transcription</keyword>
<keyword evidence="6" id="KW-0028">Amino-acid biosynthesis</keyword>
<evidence type="ECO:0000256" key="6">
    <source>
        <dbReference type="ARBA" id="ARBA00022605"/>
    </source>
</evidence>
<dbReference type="PANTHER" id="PTHR30126">
    <property type="entry name" value="HTH-TYPE TRANSCRIPTIONAL REGULATOR"/>
    <property type="match status" value="1"/>
</dbReference>
<evidence type="ECO:0000256" key="1">
    <source>
        <dbReference type="ARBA" id="ARBA00004496"/>
    </source>
</evidence>
<comment type="subcellular location">
    <subcellularLocation>
        <location evidence="1">Cytoplasm</location>
    </subcellularLocation>
</comment>
<dbReference type="InterPro" id="IPR000847">
    <property type="entry name" value="LysR_HTH_N"/>
</dbReference>
<evidence type="ECO:0000256" key="8">
    <source>
        <dbReference type="ARBA" id="ARBA00023125"/>
    </source>
</evidence>
<dbReference type="SUPFAM" id="SSF46785">
    <property type="entry name" value="Winged helix' DNA-binding domain"/>
    <property type="match status" value="1"/>
</dbReference>
<comment type="similarity">
    <text evidence="2">Belongs to the LysR transcriptional regulatory family.</text>
</comment>
<dbReference type="Pfam" id="PF03466">
    <property type="entry name" value="LysR_substrate"/>
    <property type="match status" value="1"/>
</dbReference>
<evidence type="ECO:0000256" key="10">
    <source>
        <dbReference type="ARBA" id="ARBA00023163"/>
    </source>
</evidence>
<dbReference type="InterPro" id="IPR037406">
    <property type="entry name" value="MetR_PBP2"/>
</dbReference>
<name>A0ABT5N4R5_9BURK</name>
<evidence type="ECO:0000256" key="4">
    <source>
        <dbReference type="ARBA" id="ARBA00022490"/>
    </source>
</evidence>
<protein>
    <recommendedName>
        <fullName evidence="3">HTH-type transcriptional regulator MetR</fullName>
    </recommendedName>
</protein>
<keyword evidence="8" id="KW-0238">DNA-binding</keyword>
<dbReference type="InterPro" id="IPR005119">
    <property type="entry name" value="LysR_subst-bd"/>
</dbReference>
<feature type="domain" description="HTH lysR-type" evidence="12">
    <location>
        <begin position="1"/>
        <end position="59"/>
    </location>
</feature>
<keyword evidence="9" id="KW-0010">Activator</keyword>
<comment type="caution">
    <text evidence="13">The sequence shown here is derived from an EMBL/GenBank/DDBJ whole genome shotgun (WGS) entry which is preliminary data.</text>
</comment>
<evidence type="ECO:0000256" key="9">
    <source>
        <dbReference type="ARBA" id="ARBA00023159"/>
    </source>
</evidence>
<keyword evidence="5" id="KW-0678">Repressor</keyword>
<evidence type="ECO:0000313" key="13">
    <source>
        <dbReference type="EMBL" id="MDD0840549.1"/>
    </source>
</evidence>
<evidence type="ECO:0000313" key="14">
    <source>
        <dbReference type="Proteomes" id="UP001528673"/>
    </source>
</evidence>
<evidence type="ECO:0000256" key="5">
    <source>
        <dbReference type="ARBA" id="ARBA00022491"/>
    </source>
</evidence>
<dbReference type="Gene3D" id="1.10.10.10">
    <property type="entry name" value="Winged helix-like DNA-binding domain superfamily/Winged helix DNA-binding domain"/>
    <property type="match status" value="1"/>
</dbReference>
<gene>
    <name evidence="13" type="ORF">PSQ40_18360</name>
</gene>
<sequence>MLERIHLAIIQEVDRQGSMTAAASTLCLTQSALSHAIKKLEQAMGTDIWRREGRSLRLTQAGHYLLAVANRVLPQLELAESRMQQFAQGERGTLRIGMECHPCYQWLLKIVAPYLAAWPDVEVDVKQKFQFGGIGALFGHEIDVLVTPDPVFKPGLRFEPVFDYEQVLVVGRDHALASQAHVRPAQLSAEVLLSYPVPAERLDIYQQFLLPAGVLPKQHKAIENTDIMLQMVASGRGVAALPRWLVDEYAQRMPVRPVRLGPQGIAKQIYLGVREADVPIDYLQAFVALANQSRTTLGTEPHPAAA</sequence>
<dbReference type="Gene3D" id="3.40.190.10">
    <property type="entry name" value="Periplasmic binding protein-like II"/>
    <property type="match status" value="1"/>
</dbReference>
<keyword evidence="14" id="KW-1185">Reference proteome</keyword>
<accession>A0ABT5N4R5</accession>
<evidence type="ECO:0000256" key="2">
    <source>
        <dbReference type="ARBA" id="ARBA00009437"/>
    </source>
</evidence>
<dbReference type="CDD" id="cd08441">
    <property type="entry name" value="PBP2_MetR"/>
    <property type="match status" value="1"/>
</dbReference>
<evidence type="ECO:0000259" key="12">
    <source>
        <dbReference type="PROSITE" id="PS50931"/>
    </source>
</evidence>
<keyword evidence="7" id="KW-0805">Transcription regulation</keyword>
<keyword evidence="4" id="KW-0963">Cytoplasm</keyword>
<proteinExistence type="inferred from homology"/>
<dbReference type="InterPro" id="IPR036390">
    <property type="entry name" value="WH_DNA-bd_sf"/>
</dbReference>
<dbReference type="SUPFAM" id="SSF53850">
    <property type="entry name" value="Periplasmic binding protein-like II"/>
    <property type="match status" value="1"/>
</dbReference>
<evidence type="ECO:0000256" key="7">
    <source>
        <dbReference type="ARBA" id="ARBA00023015"/>
    </source>
</evidence>
<dbReference type="EMBL" id="JAQSIP010000010">
    <property type="protein sequence ID" value="MDD0840549.1"/>
    <property type="molecule type" value="Genomic_DNA"/>
</dbReference>
<dbReference type="Proteomes" id="UP001528673">
    <property type="component" value="Unassembled WGS sequence"/>
</dbReference>
<organism evidence="13 14">
    <name type="scientific">Curvibacter cyanobacteriorum</name>
    <dbReference type="NCBI Taxonomy" id="3026422"/>
    <lineage>
        <taxon>Bacteria</taxon>
        <taxon>Pseudomonadati</taxon>
        <taxon>Pseudomonadota</taxon>
        <taxon>Betaproteobacteria</taxon>
        <taxon>Burkholderiales</taxon>
        <taxon>Comamonadaceae</taxon>
        <taxon>Curvibacter</taxon>
    </lineage>
</organism>
<dbReference type="PRINTS" id="PR00039">
    <property type="entry name" value="HTHLYSR"/>
</dbReference>
<dbReference type="Pfam" id="PF00126">
    <property type="entry name" value="HTH_1"/>
    <property type="match status" value="1"/>
</dbReference>
<reference evidence="13 14" key="1">
    <citation type="submission" date="2023-02" db="EMBL/GenBank/DDBJ databases">
        <title>Bacterial whole genomic sequence of Curvibacter sp. HBC61.</title>
        <authorList>
            <person name="Le V."/>
            <person name="Ko S.-R."/>
            <person name="Ahn C.-Y."/>
            <person name="Oh H.-M."/>
        </authorList>
    </citation>
    <scope>NUCLEOTIDE SEQUENCE [LARGE SCALE GENOMIC DNA]</scope>
    <source>
        <strain evidence="13 14">HBC61</strain>
    </source>
</reference>
<keyword evidence="11" id="KW-0486">Methionine biosynthesis</keyword>
<dbReference type="RefSeq" id="WP_273953336.1">
    <property type="nucleotide sequence ID" value="NZ_JAQSIP010000010.1"/>
</dbReference>
<dbReference type="InterPro" id="IPR036388">
    <property type="entry name" value="WH-like_DNA-bd_sf"/>
</dbReference>
<dbReference type="PROSITE" id="PS50931">
    <property type="entry name" value="HTH_LYSR"/>
    <property type="match status" value="1"/>
</dbReference>
<evidence type="ECO:0000256" key="3">
    <source>
        <dbReference type="ARBA" id="ARBA00019365"/>
    </source>
</evidence>